<accession>A0A515EP85</accession>
<reference evidence="3" key="1">
    <citation type="submission" date="2019-02" db="EMBL/GenBank/DDBJ databases">
        <title>Complete genome sequence of Rhodoferax sp. Gr-4.</title>
        <authorList>
            <person name="Jin L."/>
        </authorList>
    </citation>
    <scope>NUCLEOTIDE SEQUENCE [LARGE SCALE GENOMIC DNA]</scope>
    <source>
        <strain evidence="3">Gr-4</strain>
    </source>
</reference>
<reference evidence="3" key="2">
    <citation type="journal article" date="2020" name="Int. J. Syst. Evol. Microbiol.">
        <title>Genomic insights into a novel species Rhodoferax aquaticus sp. nov., isolated from freshwater.</title>
        <authorList>
            <person name="Li T."/>
            <person name="Zhuo Y."/>
            <person name="Jin C.Z."/>
            <person name="Wu X."/>
            <person name="Ko S.R."/>
            <person name="Jin F.J."/>
            <person name="Ahn C.Y."/>
            <person name="Oh H.M."/>
            <person name="Lee H.G."/>
            <person name="Jin L."/>
        </authorList>
    </citation>
    <scope>NUCLEOTIDE SEQUENCE [LARGE SCALE GENOMIC DNA]</scope>
    <source>
        <strain evidence="3">Gr-4</strain>
    </source>
</reference>
<dbReference type="InterPro" id="IPR010836">
    <property type="entry name" value="SapC"/>
</dbReference>
<protein>
    <submittedName>
        <fullName evidence="2">SapC family protein</fullName>
    </submittedName>
</protein>
<evidence type="ECO:0000256" key="1">
    <source>
        <dbReference type="SAM" id="MobiDB-lite"/>
    </source>
</evidence>
<organism evidence="2 3">
    <name type="scientific">Rhodoferax aquaticus</name>
    <dbReference type="NCBI Taxonomy" id="2527691"/>
    <lineage>
        <taxon>Bacteria</taxon>
        <taxon>Pseudomonadati</taxon>
        <taxon>Pseudomonadota</taxon>
        <taxon>Betaproteobacteria</taxon>
        <taxon>Burkholderiales</taxon>
        <taxon>Comamonadaceae</taxon>
        <taxon>Rhodoferax</taxon>
    </lineage>
</organism>
<dbReference type="AlphaFoldDB" id="A0A515EP85"/>
<feature type="region of interest" description="Disordered" evidence="1">
    <location>
        <begin position="244"/>
        <end position="275"/>
    </location>
</feature>
<dbReference type="EMBL" id="CP036282">
    <property type="protein sequence ID" value="QDL54471.1"/>
    <property type="molecule type" value="Genomic_DNA"/>
</dbReference>
<dbReference type="Proteomes" id="UP000317365">
    <property type="component" value="Chromosome"/>
</dbReference>
<evidence type="ECO:0000313" key="2">
    <source>
        <dbReference type="EMBL" id="QDL54471.1"/>
    </source>
</evidence>
<dbReference type="KEGG" id="rhg:EXZ61_10020"/>
<name>A0A515EP85_9BURK</name>
<feature type="compositionally biased region" description="Pro residues" evidence="1">
    <location>
        <begin position="260"/>
        <end position="269"/>
    </location>
</feature>
<proteinExistence type="predicted"/>
<evidence type="ECO:0000313" key="3">
    <source>
        <dbReference type="Proteomes" id="UP000317365"/>
    </source>
</evidence>
<sequence length="275" mass="30140">MTTMLFYQSVKALNREQHRKLRLLQRSQPFSFAAKTNSVLVASSEFVEASRHYPLVFVGAEGGPYSAAALVGLRDQENLFVEADGAWETDAYVPAFVRRYPFVLAENGKSLTVCVDETYDGLGETAGLPLFNAQGEESDFLKEVLGFLEAFHEDMQRTHAFAARLAELGLLSAKTITLEQQGEQQQLNGLWVVDEDKLLALSDAQVGELHRNGYLAAIRAHLVSLRNVDRLAVRVDARRALAQAADQPVDAVHANAEPPKAAPPKPPAKPSGKSK</sequence>
<dbReference type="Pfam" id="PF07277">
    <property type="entry name" value="SapC"/>
    <property type="match status" value="1"/>
</dbReference>
<gene>
    <name evidence="2" type="ORF">EXZ61_10020</name>
</gene>
<keyword evidence="3" id="KW-1185">Reference proteome</keyword>
<dbReference type="RefSeq" id="WP_142811429.1">
    <property type="nucleotide sequence ID" value="NZ_CP036282.1"/>
</dbReference>